<accession>A0A1M7MX71</accession>
<feature type="transmembrane region" description="Helical" evidence="1">
    <location>
        <begin position="15"/>
        <end position="33"/>
    </location>
</feature>
<reference evidence="4 5" key="1">
    <citation type="submission" date="2016-11" db="EMBL/GenBank/DDBJ databases">
        <authorList>
            <person name="Jaros S."/>
            <person name="Januszkiewicz K."/>
            <person name="Wedrychowicz H."/>
        </authorList>
    </citation>
    <scope>NUCLEOTIDE SEQUENCE [LARGE SCALE GENOMIC DNA]</scope>
    <source>
        <strain evidence="4 5">DSM 46144</strain>
    </source>
</reference>
<evidence type="ECO:0000256" key="2">
    <source>
        <dbReference type="SAM" id="MobiDB-lite"/>
    </source>
</evidence>
<dbReference type="PROSITE" id="PS50924">
    <property type="entry name" value="MHYT"/>
    <property type="match status" value="1"/>
</dbReference>
<dbReference type="Proteomes" id="UP000184440">
    <property type="component" value="Unassembled WGS sequence"/>
</dbReference>
<dbReference type="Pfam" id="PF03707">
    <property type="entry name" value="MHYT"/>
    <property type="match status" value="2"/>
</dbReference>
<feature type="domain" description="MHYT" evidence="3">
    <location>
        <begin position="9"/>
        <end position="200"/>
    </location>
</feature>
<dbReference type="GO" id="GO:0016020">
    <property type="term" value="C:membrane"/>
    <property type="evidence" value="ECO:0007669"/>
    <property type="project" value="UniProtKB-UniRule"/>
</dbReference>
<evidence type="ECO:0000313" key="5">
    <source>
        <dbReference type="Proteomes" id="UP000184440"/>
    </source>
</evidence>
<keyword evidence="1" id="KW-1133">Transmembrane helix</keyword>
<evidence type="ECO:0000259" key="3">
    <source>
        <dbReference type="PROSITE" id="PS50924"/>
    </source>
</evidence>
<feature type="transmembrane region" description="Helical" evidence="1">
    <location>
        <begin position="110"/>
        <end position="127"/>
    </location>
</feature>
<gene>
    <name evidence="4" type="ORF">SAMN05443668_102310</name>
</gene>
<evidence type="ECO:0000256" key="1">
    <source>
        <dbReference type="PROSITE-ProRule" id="PRU00244"/>
    </source>
</evidence>
<dbReference type="PANTHER" id="PTHR35152:SF1">
    <property type="entry name" value="DOMAIN SIGNALLING PROTEIN, PUTATIVE (AFU_ORTHOLOGUE AFUA_5G11310)-RELATED"/>
    <property type="match status" value="1"/>
</dbReference>
<feature type="region of interest" description="Disordered" evidence="2">
    <location>
        <begin position="242"/>
        <end position="351"/>
    </location>
</feature>
<feature type="transmembrane region" description="Helical" evidence="1">
    <location>
        <begin position="172"/>
        <end position="193"/>
    </location>
</feature>
<name>A0A1M7MX71_9ACTN</name>
<keyword evidence="1" id="KW-0472">Membrane</keyword>
<feature type="transmembrane region" description="Helical" evidence="1">
    <location>
        <begin position="213"/>
        <end position="236"/>
    </location>
</feature>
<dbReference type="AlphaFoldDB" id="A0A1M7MX71"/>
<dbReference type="EMBL" id="FRCS01000002">
    <property type="protein sequence ID" value="SHM95644.1"/>
    <property type="molecule type" value="Genomic_DNA"/>
</dbReference>
<feature type="transmembrane region" description="Helical" evidence="1">
    <location>
        <begin position="45"/>
        <end position="69"/>
    </location>
</feature>
<sequence>MAEVHHFAYGWLTPALAYGVSVLGSLLGLVCTARGRQARTAAKRFGWLTLSAVSIGGTGIWMMHFLAMLGFSVEGSDVRYSVAQTVLSALLAVVVVGIGLLILGTGQLRWWRVLAGGLFAGLGVAGMHYTGMAAMRLNGTVGYDSKLVALSLVIAVVAASAALWFTVVARNLWLITGAALIMGVAVNGMHYVGMAASRVTLDNTHSAADGVDVTTALPVIAGLAGIIVVVLLYSALSTPIDEDARTRESRRQSRPQPSEGDSFWTPRTAAGAGTGTGTGVHWSAEAPERQPQPQWAGPGSGPEWPAQPPVDGDPGPSRWAALRQQPGADQQGSSPWAADSSDGGRNGSSSW</sequence>
<feature type="transmembrane region" description="Helical" evidence="1">
    <location>
        <begin position="81"/>
        <end position="103"/>
    </location>
</feature>
<feature type="transmembrane region" description="Helical" evidence="1">
    <location>
        <begin position="147"/>
        <end position="165"/>
    </location>
</feature>
<proteinExistence type="predicted"/>
<evidence type="ECO:0000313" key="4">
    <source>
        <dbReference type="EMBL" id="SHM95644.1"/>
    </source>
</evidence>
<feature type="compositionally biased region" description="Basic and acidic residues" evidence="2">
    <location>
        <begin position="242"/>
        <end position="251"/>
    </location>
</feature>
<keyword evidence="1" id="KW-0812">Transmembrane</keyword>
<keyword evidence="5" id="KW-1185">Reference proteome</keyword>
<dbReference type="STRING" id="134849.SAMN05443668_102310"/>
<organism evidence="4 5">
    <name type="scientific">Cryptosporangium aurantiacum</name>
    <dbReference type="NCBI Taxonomy" id="134849"/>
    <lineage>
        <taxon>Bacteria</taxon>
        <taxon>Bacillati</taxon>
        <taxon>Actinomycetota</taxon>
        <taxon>Actinomycetes</taxon>
        <taxon>Cryptosporangiales</taxon>
        <taxon>Cryptosporangiaceae</taxon>
        <taxon>Cryptosporangium</taxon>
    </lineage>
</organism>
<dbReference type="OrthoDB" id="3763366at2"/>
<dbReference type="PANTHER" id="PTHR35152">
    <property type="entry name" value="DOMAIN SIGNALLING PROTEIN, PUTATIVE (AFU_ORTHOLOGUE AFUA_5G11310)-RELATED"/>
    <property type="match status" value="1"/>
</dbReference>
<protein>
    <submittedName>
        <fullName evidence="4">MHYT domain-containing protein, NO-binding membrane sensor</fullName>
    </submittedName>
</protein>
<feature type="compositionally biased region" description="Low complexity" evidence="2">
    <location>
        <begin position="339"/>
        <end position="351"/>
    </location>
</feature>
<dbReference type="InterPro" id="IPR005330">
    <property type="entry name" value="MHYT_dom"/>
</dbReference>